<dbReference type="Gene3D" id="3.40.50.1820">
    <property type="entry name" value="alpha/beta hydrolase"/>
    <property type="match status" value="1"/>
</dbReference>
<keyword evidence="3" id="KW-1185">Reference proteome</keyword>
<dbReference type="PRINTS" id="PR00111">
    <property type="entry name" value="ABHYDROLASE"/>
</dbReference>
<sequence length="283" mass="31748">MTVDSGTTRELTLDGCRLRYREAGRGEPLLLLHGYPQSHLTWRHQIGSLAARRRVIAPDWPGWGASGRSRALGCEYDVEVARLGRLLDALGLDRVDLAGHDYGGFLGLGFVLGHPERIGRFAILNSRAHRTFPAPYYQLFGLLGILGRRPVLRELLARLPIGGMNRIALARYVRKDCFDHATLGHYLGWLDTREGRRWFAHYFAGYDVRPRPELDAGLSSIRCPTTVIWGDQDPATPFAIGEDLARRIPGATLVRIRGADHYVMEERPDEVTAALTTWLGETR</sequence>
<dbReference type="InterPro" id="IPR000639">
    <property type="entry name" value="Epox_hydrolase-like"/>
</dbReference>
<dbReference type="Proteomes" id="UP000581769">
    <property type="component" value="Unassembled WGS sequence"/>
</dbReference>
<name>A0A840IVF1_9PSEU</name>
<gene>
    <name evidence="2" type="ORF">BJY18_003228</name>
</gene>
<dbReference type="PANTHER" id="PTHR43798">
    <property type="entry name" value="MONOACYLGLYCEROL LIPASE"/>
    <property type="match status" value="1"/>
</dbReference>
<dbReference type="RefSeq" id="WP_184780720.1">
    <property type="nucleotide sequence ID" value="NZ_JACHMG010000001.1"/>
</dbReference>
<evidence type="ECO:0000313" key="3">
    <source>
        <dbReference type="Proteomes" id="UP000581769"/>
    </source>
</evidence>
<dbReference type="InterPro" id="IPR029058">
    <property type="entry name" value="AB_hydrolase_fold"/>
</dbReference>
<dbReference type="Pfam" id="PF12697">
    <property type="entry name" value="Abhydrolase_6"/>
    <property type="match status" value="1"/>
</dbReference>
<dbReference type="InterPro" id="IPR050266">
    <property type="entry name" value="AB_hydrolase_sf"/>
</dbReference>
<dbReference type="AlphaFoldDB" id="A0A840IVF1"/>
<organism evidence="2 3">
    <name type="scientific">Amycolatopsis jiangsuensis</name>
    <dbReference type="NCBI Taxonomy" id="1181879"/>
    <lineage>
        <taxon>Bacteria</taxon>
        <taxon>Bacillati</taxon>
        <taxon>Actinomycetota</taxon>
        <taxon>Actinomycetes</taxon>
        <taxon>Pseudonocardiales</taxon>
        <taxon>Pseudonocardiaceae</taxon>
        <taxon>Amycolatopsis</taxon>
    </lineage>
</organism>
<proteinExistence type="predicted"/>
<dbReference type="PANTHER" id="PTHR43798:SF24">
    <property type="entry name" value="CIS-3-ALKYL-4-ALKYLOXETAN-2-ONE DECARBOXYLASE"/>
    <property type="match status" value="1"/>
</dbReference>
<accession>A0A840IVF1</accession>
<evidence type="ECO:0000313" key="2">
    <source>
        <dbReference type="EMBL" id="MBB4685743.1"/>
    </source>
</evidence>
<comment type="caution">
    <text evidence="2">The sequence shown here is derived from an EMBL/GenBank/DDBJ whole genome shotgun (WGS) entry which is preliminary data.</text>
</comment>
<dbReference type="InterPro" id="IPR000073">
    <property type="entry name" value="AB_hydrolase_1"/>
</dbReference>
<feature type="domain" description="AB hydrolase-1" evidence="1">
    <location>
        <begin position="29"/>
        <end position="273"/>
    </location>
</feature>
<dbReference type="PRINTS" id="PR00412">
    <property type="entry name" value="EPOXHYDRLASE"/>
</dbReference>
<protein>
    <submittedName>
        <fullName evidence="2">Pimeloyl-ACP methyl ester carboxylesterase</fullName>
    </submittedName>
</protein>
<reference evidence="2 3" key="1">
    <citation type="submission" date="2020-08" db="EMBL/GenBank/DDBJ databases">
        <title>Sequencing the genomes of 1000 actinobacteria strains.</title>
        <authorList>
            <person name="Klenk H.-P."/>
        </authorList>
    </citation>
    <scope>NUCLEOTIDE SEQUENCE [LARGE SCALE GENOMIC DNA]</scope>
    <source>
        <strain evidence="2 3">DSM 45859</strain>
    </source>
</reference>
<dbReference type="GO" id="GO:0003824">
    <property type="term" value="F:catalytic activity"/>
    <property type="evidence" value="ECO:0007669"/>
    <property type="project" value="InterPro"/>
</dbReference>
<dbReference type="SUPFAM" id="SSF53474">
    <property type="entry name" value="alpha/beta-Hydrolases"/>
    <property type="match status" value="1"/>
</dbReference>
<dbReference type="EMBL" id="JACHMG010000001">
    <property type="protein sequence ID" value="MBB4685743.1"/>
    <property type="molecule type" value="Genomic_DNA"/>
</dbReference>
<evidence type="ECO:0000259" key="1">
    <source>
        <dbReference type="Pfam" id="PF12697"/>
    </source>
</evidence>
<dbReference type="GO" id="GO:0016020">
    <property type="term" value="C:membrane"/>
    <property type="evidence" value="ECO:0007669"/>
    <property type="project" value="TreeGrafter"/>
</dbReference>